<evidence type="ECO:0000256" key="1">
    <source>
        <dbReference type="ARBA" id="ARBA00004123"/>
    </source>
</evidence>
<dbReference type="PROSITE" id="PS00028">
    <property type="entry name" value="ZINC_FINGER_C2H2_1"/>
    <property type="match status" value="2"/>
</dbReference>
<protein>
    <submittedName>
        <fullName evidence="8">Zinc finger protein 207, a</fullName>
    </submittedName>
</protein>
<evidence type="ECO:0000256" key="2">
    <source>
        <dbReference type="ARBA" id="ARBA00022723"/>
    </source>
</evidence>
<evidence type="ECO:0000256" key="4">
    <source>
        <dbReference type="ARBA" id="ARBA00022833"/>
    </source>
</evidence>
<dbReference type="GO" id="GO:1990047">
    <property type="term" value="C:spindle matrix"/>
    <property type="evidence" value="ECO:0007669"/>
    <property type="project" value="TreeGrafter"/>
</dbReference>
<sequence>MLTVCPFCLSWYCNRDFDDEKILIQHQKAKHFKCHICHKKLYTGPGLAIHCMQVHKETIDGVPNAIPGRTDIELEIYGMEGIPEKDVEERRRVLEQKTQGRTFKFQKKTVNHPFNPCFLHCQLKISFLLILTNSMMPMSGMMPPTHGMPPMMPGMPPGLPPHMGHHPGILHMAQAPPTTTRPAVPATTVSTPQPSVSKPLFPSAGQVQQAGSGVAVSSSAPPSAAPKPTFPAYTQSSATAAANTSSTVAKPGTPVTSKPATLTTTSATSKLIHPDEDISLEELRAQLPRYQCKIPSAGQTHVTSPPVAPMGGVLPPQQGIPVQQPGVRHPMQGPYGAPPQGVPGYVAGGMPPYGQAPPMVPPFQAAPPRPAIGMRPPVMSPGGRY</sequence>
<organism evidence="8 9">
    <name type="scientific">Sinocyclocheilus rhinocerous</name>
    <dbReference type="NCBI Taxonomy" id="307959"/>
    <lineage>
        <taxon>Eukaryota</taxon>
        <taxon>Metazoa</taxon>
        <taxon>Chordata</taxon>
        <taxon>Craniata</taxon>
        <taxon>Vertebrata</taxon>
        <taxon>Euteleostomi</taxon>
        <taxon>Actinopterygii</taxon>
        <taxon>Neopterygii</taxon>
        <taxon>Teleostei</taxon>
        <taxon>Ostariophysi</taxon>
        <taxon>Cypriniformes</taxon>
        <taxon>Cyprinidae</taxon>
        <taxon>Cyprininae</taxon>
        <taxon>Sinocyclocheilus</taxon>
    </lineage>
</organism>
<dbReference type="AlphaFoldDB" id="A0A673NCL1"/>
<feature type="domain" description="C2H2-type" evidence="7">
    <location>
        <begin position="8"/>
        <end position="31"/>
    </location>
</feature>
<accession>A0A673NCL1</accession>
<feature type="compositionally biased region" description="Low complexity" evidence="6">
    <location>
        <begin position="232"/>
        <end position="269"/>
    </location>
</feature>
<dbReference type="GO" id="GO:0007094">
    <property type="term" value="P:mitotic spindle assembly checkpoint signaling"/>
    <property type="evidence" value="ECO:0007669"/>
    <property type="project" value="TreeGrafter"/>
</dbReference>
<dbReference type="PANTHER" id="PTHR23215:SF0">
    <property type="entry name" value="BUB3-INTERACTING AND GLEBS MOTIF-CONTAINING PROTEIN ZNF207"/>
    <property type="match status" value="1"/>
</dbReference>
<dbReference type="SMART" id="SM00355">
    <property type="entry name" value="ZnF_C2H2"/>
    <property type="match status" value="2"/>
</dbReference>
<dbReference type="GO" id="GO:0090307">
    <property type="term" value="P:mitotic spindle assembly"/>
    <property type="evidence" value="ECO:0007669"/>
    <property type="project" value="TreeGrafter"/>
</dbReference>
<keyword evidence="3" id="KW-0863">Zinc-finger</keyword>
<feature type="region of interest" description="Disordered" evidence="6">
    <location>
        <begin position="176"/>
        <end position="269"/>
    </location>
</feature>
<feature type="compositionally biased region" description="Low complexity" evidence="6">
    <location>
        <begin position="176"/>
        <end position="222"/>
    </location>
</feature>
<evidence type="ECO:0000256" key="6">
    <source>
        <dbReference type="SAM" id="MobiDB-lite"/>
    </source>
</evidence>
<dbReference type="GO" id="GO:0000776">
    <property type="term" value="C:kinetochore"/>
    <property type="evidence" value="ECO:0007669"/>
    <property type="project" value="TreeGrafter"/>
</dbReference>
<proteinExistence type="predicted"/>
<evidence type="ECO:0000259" key="7">
    <source>
        <dbReference type="PROSITE" id="PS00028"/>
    </source>
</evidence>
<feature type="domain" description="C2H2-type" evidence="7">
    <location>
        <begin position="34"/>
        <end position="55"/>
    </location>
</feature>
<evidence type="ECO:0000256" key="5">
    <source>
        <dbReference type="ARBA" id="ARBA00023242"/>
    </source>
</evidence>
<evidence type="ECO:0000313" key="8">
    <source>
        <dbReference type="Ensembl" id="ENSSRHP00000103123.1"/>
    </source>
</evidence>
<dbReference type="CDD" id="cd20908">
    <property type="entry name" value="SUF4-like"/>
    <property type="match status" value="1"/>
</dbReference>
<name>A0A673NCL1_9TELE</name>
<keyword evidence="9" id="KW-1185">Reference proteome</keyword>
<dbReference type="GO" id="GO:0008270">
    <property type="term" value="F:zinc ion binding"/>
    <property type="evidence" value="ECO:0007669"/>
    <property type="project" value="UniProtKB-KW"/>
</dbReference>
<dbReference type="GO" id="GO:0008608">
    <property type="term" value="P:attachment of spindle microtubules to kinetochore"/>
    <property type="evidence" value="ECO:0007669"/>
    <property type="project" value="TreeGrafter"/>
</dbReference>
<evidence type="ECO:0000313" key="9">
    <source>
        <dbReference type="Proteomes" id="UP000472270"/>
    </source>
</evidence>
<dbReference type="GO" id="GO:0008017">
    <property type="term" value="F:microtubule binding"/>
    <property type="evidence" value="ECO:0007669"/>
    <property type="project" value="TreeGrafter"/>
</dbReference>
<reference evidence="8" key="1">
    <citation type="submission" date="2025-08" db="UniProtKB">
        <authorList>
            <consortium name="Ensembl"/>
        </authorList>
    </citation>
    <scope>IDENTIFICATION</scope>
</reference>
<dbReference type="Ensembl" id="ENSSRHT00000105894.1">
    <property type="protein sequence ID" value="ENSSRHP00000103123.1"/>
    <property type="gene ID" value="ENSSRHG00000050437.1"/>
</dbReference>
<reference evidence="8" key="2">
    <citation type="submission" date="2025-09" db="UniProtKB">
        <authorList>
            <consortium name="Ensembl"/>
        </authorList>
    </citation>
    <scope>IDENTIFICATION</scope>
</reference>
<dbReference type="GO" id="GO:0005634">
    <property type="term" value="C:nucleus"/>
    <property type="evidence" value="ECO:0007669"/>
    <property type="project" value="UniProtKB-SubCell"/>
</dbReference>
<dbReference type="Proteomes" id="UP000472270">
    <property type="component" value="Unassembled WGS sequence"/>
</dbReference>
<keyword evidence="5" id="KW-0539">Nucleus</keyword>
<dbReference type="PANTHER" id="PTHR23215">
    <property type="entry name" value="ZINC FINGER PROTEIN 207"/>
    <property type="match status" value="1"/>
</dbReference>
<keyword evidence="2" id="KW-0479">Metal-binding</keyword>
<keyword evidence="4" id="KW-0862">Zinc</keyword>
<evidence type="ECO:0000256" key="3">
    <source>
        <dbReference type="ARBA" id="ARBA00022771"/>
    </source>
</evidence>
<dbReference type="InterPro" id="IPR013087">
    <property type="entry name" value="Znf_C2H2_type"/>
</dbReference>
<comment type="subcellular location">
    <subcellularLocation>
        <location evidence="1">Nucleus</location>
    </subcellularLocation>
</comment>